<dbReference type="InterPro" id="IPR045006">
    <property type="entry name" value="CHLI-like"/>
</dbReference>
<dbReference type="Gene3D" id="3.40.50.300">
    <property type="entry name" value="P-loop containing nucleotide triphosphate hydrolases"/>
    <property type="match status" value="1"/>
</dbReference>
<dbReference type="EMBL" id="CP017269">
    <property type="protein sequence ID" value="AOT68293.1"/>
    <property type="molecule type" value="Genomic_DNA"/>
</dbReference>
<dbReference type="Pfam" id="PF13335">
    <property type="entry name" value="Mg_chelatase_C"/>
    <property type="match status" value="1"/>
</dbReference>
<dbReference type="Proteomes" id="UP000095743">
    <property type="component" value="Chromosome"/>
</dbReference>
<keyword evidence="3" id="KW-1185">Reference proteome</keyword>
<dbReference type="InterPro" id="IPR027417">
    <property type="entry name" value="P-loop_NTPase"/>
</dbReference>
<evidence type="ECO:0000259" key="1">
    <source>
        <dbReference type="Pfam" id="PF13335"/>
    </source>
</evidence>
<protein>
    <recommendedName>
        <fullName evidence="1">Mg chelatase-related protein C-terminal domain-containing protein</fullName>
    </recommendedName>
</protein>
<proteinExistence type="predicted"/>
<dbReference type="AlphaFoldDB" id="A0A1D8GBM4"/>
<name>A0A1D8GBM4_9FIRM</name>
<evidence type="ECO:0000313" key="3">
    <source>
        <dbReference type="Proteomes" id="UP000095743"/>
    </source>
</evidence>
<dbReference type="STRING" id="1424294.Gferi_01030"/>
<gene>
    <name evidence="2" type="ORF">Gferi_01030</name>
</gene>
<dbReference type="InterPro" id="IPR025158">
    <property type="entry name" value="Mg_chelat-rel_C"/>
</dbReference>
<accession>A0A1D8GBM4</accession>
<dbReference type="PANTHER" id="PTHR32039:SF7">
    <property type="entry name" value="COMPETENCE PROTEIN COMM"/>
    <property type="match status" value="1"/>
</dbReference>
<dbReference type="RefSeq" id="WP_069973846.1">
    <property type="nucleotide sequence ID" value="NZ_CP017269.1"/>
</dbReference>
<organism evidence="2 3">
    <name type="scientific">Geosporobacter ferrireducens</name>
    <dbReference type="NCBI Taxonomy" id="1424294"/>
    <lineage>
        <taxon>Bacteria</taxon>
        <taxon>Bacillati</taxon>
        <taxon>Bacillota</taxon>
        <taxon>Clostridia</taxon>
        <taxon>Peptostreptococcales</taxon>
        <taxon>Thermotaleaceae</taxon>
        <taxon>Geosporobacter</taxon>
    </lineage>
</organism>
<feature type="domain" description="Mg chelatase-related protein C-terminal" evidence="1">
    <location>
        <begin position="20"/>
        <end position="115"/>
    </location>
</feature>
<evidence type="ECO:0000313" key="2">
    <source>
        <dbReference type="EMBL" id="AOT68293.1"/>
    </source>
</evidence>
<reference evidence="2 3" key="1">
    <citation type="submission" date="2016-09" db="EMBL/GenBank/DDBJ databases">
        <title>Genomic analysis reveals versatility of anaerobic energy metabolism of Geosporobacter ferrireducens IRF9 of phylum Firmicutes.</title>
        <authorList>
            <person name="Kim S.-J."/>
        </authorList>
    </citation>
    <scope>NUCLEOTIDE SEQUENCE [LARGE SCALE GENOMIC DNA]</scope>
    <source>
        <strain evidence="2 3">IRF9</strain>
    </source>
</reference>
<dbReference type="PANTHER" id="PTHR32039">
    <property type="entry name" value="MAGNESIUM-CHELATASE SUBUNIT CHLI"/>
    <property type="match status" value="1"/>
</dbReference>
<dbReference type="KEGG" id="gfe:Gferi_01030"/>
<sequence>MHVEVFPVKYKELENDSITKNSLEIKKDVNFAKEIQAERYRKESIVFNSQLKPSQIRKYCKLGAEEKRLMEEAFHKLGLSARAYNRIIKLSRTIADLAGSEHIETEHLAEAIQYRNLDRKFWNL</sequence>